<dbReference type="PROSITE" id="PS00409">
    <property type="entry name" value="PROKAR_NTER_METHYL"/>
    <property type="match status" value="1"/>
</dbReference>
<proteinExistence type="predicted"/>
<accession>A0A4P6P2G0</accession>
<dbReference type="Gene3D" id="3.30.700.10">
    <property type="entry name" value="Glycoprotein, Type 4 Pilin"/>
    <property type="match status" value="1"/>
</dbReference>
<dbReference type="PRINTS" id="PR00885">
    <property type="entry name" value="BCTERIALGSPH"/>
</dbReference>
<evidence type="ECO:0000256" key="3">
    <source>
        <dbReference type="ARBA" id="ARBA00022692"/>
    </source>
</evidence>
<dbReference type="NCBIfam" id="TIGR02532">
    <property type="entry name" value="IV_pilin_GFxxxE"/>
    <property type="match status" value="1"/>
</dbReference>
<evidence type="ECO:0000256" key="2">
    <source>
        <dbReference type="ARBA" id="ARBA00022481"/>
    </source>
</evidence>
<evidence type="ECO:0000256" key="5">
    <source>
        <dbReference type="ARBA" id="ARBA00023136"/>
    </source>
</evidence>
<evidence type="ECO:0000256" key="4">
    <source>
        <dbReference type="ARBA" id="ARBA00022989"/>
    </source>
</evidence>
<reference evidence="6 7" key="1">
    <citation type="submission" date="2018-12" db="EMBL/GenBank/DDBJ databases">
        <title>Complete genome of Litorilituus sediminis.</title>
        <authorList>
            <person name="Liu A."/>
            <person name="Rong J."/>
        </authorList>
    </citation>
    <scope>NUCLEOTIDE SEQUENCE [LARGE SCALE GENOMIC DNA]</scope>
    <source>
        <strain evidence="6 7">JCM 17549</strain>
    </source>
</reference>
<sequence>MMYRSSKGFTLVELLIVLVLIGLSSAIVLPSMWQQFDQVRYRSEIAKVKSMVNYCRHFSFYQSQALIVSFHENQLNVTRKADGEILRTIQFDTFTFAPRIVHFEKRGNITKLTLALIKNKQEMQVELHV</sequence>
<dbReference type="GO" id="GO:0015628">
    <property type="term" value="P:protein secretion by the type II secretion system"/>
    <property type="evidence" value="ECO:0007669"/>
    <property type="project" value="InterPro"/>
</dbReference>
<dbReference type="InterPro" id="IPR012902">
    <property type="entry name" value="N_methyl_site"/>
</dbReference>
<dbReference type="AlphaFoldDB" id="A0A4P6P2G0"/>
<organism evidence="6 7">
    <name type="scientific">Litorilituus sediminis</name>
    <dbReference type="NCBI Taxonomy" id="718192"/>
    <lineage>
        <taxon>Bacteria</taxon>
        <taxon>Pseudomonadati</taxon>
        <taxon>Pseudomonadota</taxon>
        <taxon>Gammaproteobacteria</taxon>
        <taxon>Alteromonadales</taxon>
        <taxon>Colwelliaceae</taxon>
        <taxon>Litorilituus</taxon>
    </lineage>
</organism>
<evidence type="ECO:0000313" key="7">
    <source>
        <dbReference type="Proteomes" id="UP000290244"/>
    </source>
</evidence>
<evidence type="ECO:0000256" key="1">
    <source>
        <dbReference type="ARBA" id="ARBA00004167"/>
    </source>
</evidence>
<keyword evidence="2" id="KW-0488">Methylation</keyword>
<dbReference type="OrthoDB" id="6290688at2"/>
<dbReference type="InterPro" id="IPR045584">
    <property type="entry name" value="Pilin-like"/>
</dbReference>
<evidence type="ECO:0000313" key="6">
    <source>
        <dbReference type="EMBL" id="QBG35304.1"/>
    </source>
</evidence>
<dbReference type="KEGG" id="lsd:EMK97_06005"/>
<dbReference type="GO" id="GO:0016020">
    <property type="term" value="C:membrane"/>
    <property type="evidence" value="ECO:0007669"/>
    <property type="project" value="UniProtKB-SubCell"/>
</dbReference>
<dbReference type="RefSeq" id="WP_130600348.1">
    <property type="nucleotide sequence ID" value="NZ_CP034759.1"/>
</dbReference>
<keyword evidence="7" id="KW-1185">Reference proteome</keyword>
<keyword evidence="5" id="KW-0472">Membrane</keyword>
<dbReference type="Proteomes" id="UP000290244">
    <property type="component" value="Chromosome"/>
</dbReference>
<gene>
    <name evidence="6" type="ORF">EMK97_06005</name>
</gene>
<keyword evidence="3" id="KW-0812">Transmembrane</keyword>
<dbReference type="SUPFAM" id="SSF54523">
    <property type="entry name" value="Pili subunits"/>
    <property type="match status" value="1"/>
</dbReference>
<dbReference type="Pfam" id="PF07963">
    <property type="entry name" value="N_methyl"/>
    <property type="match status" value="1"/>
</dbReference>
<name>A0A4P6P2G0_9GAMM</name>
<keyword evidence="4" id="KW-1133">Transmembrane helix</keyword>
<comment type="subcellular location">
    <subcellularLocation>
        <location evidence="1">Membrane</location>
        <topology evidence="1">Single-pass membrane protein</topology>
    </subcellularLocation>
</comment>
<dbReference type="GO" id="GO:0015627">
    <property type="term" value="C:type II protein secretion system complex"/>
    <property type="evidence" value="ECO:0007669"/>
    <property type="project" value="InterPro"/>
</dbReference>
<dbReference type="InterPro" id="IPR002416">
    <property type="entry name" value="T2SS_protein-GspH"/>
</dbReference>
<dbReference type="EMBL" id="CP034759">
    <property type="protein sequence ID" value="QBG35304.1"/>
    <property type="molecule type" value="Genomic_DNA"/>
</dbReference>
<protein>
    <submittedName>
        <fullName evidence="6">Prepilin-type N-terminal cleavage/methylation domain-containing protein</fullName>
    </submittedName>
</protein>